<protein>
    <submittedName>
        <fullName evidence="1">Uncharacterized protein</fullName>
    </submittedName>
</protein>
<evidence type="ECO:0000313" key="2">
    <source>
        <dbReference type="Proteomes" id="UP000238220"/>
    </source>
</evidence>
<organism evidence="1 2">
    <name type="scientific">Solimonas fluminis</name>
    <dbReference type="NCBI Taxonomy" id="2086571"/>
    <lineage>
        <taxon>Bacteria</taxon>
        <taxon>Pseudomonadati</taxon>
        <taxon>Pseudomonadota</taxon>
        <taxon>Gammaproteobacteria</taxon>
        <taxon>Nevskiales</taxon>
        <taxon>Nevskiaceae</taxon>
        <taxon>Solimonas</taxon>
    </lineage>
</organism>
<proteinExistence type="predicted"/>
<dbReference type="AlphaFoldDB" id="A0A2S5TEY6"/>
<evidence type="ECO:0000313" key="1">
    <source>
        <dbReference type="EMBL" id="PPE73544.1"/>
    </source>
</evidence>
<sequence>MTLSTIDLCTQEATLQRTWQPKAPKTPIYANYTPWPVAITLAAGTAGSLGEGGPVPEQRWIAIYDTATGREVSNHGAGANVFSTVLQPGQELKAAAEQEMVYRLLAIKALIDDSTALPRPEKMHLPKRLARELIAKGKQQLRRAEDAED</sequence>
<gene>
    <name evidence="1" type="ORF">C3942_12125</name>
</gene>
<comment type="caution">
    <text evidence="1">The sequence shown here is derived from an EMBL/GenBank/DDBJ whole genome shotgun (WGS) entry which is preliminary data.</text>
</comment>
<dbReference type="RefSeq" id="WP_104230606.1">
    <property type="nucleotide sequence ID" value="NZ_PSNW01000006.1"/>
</dbReference>
<dbReference type="OrthoDB" id="9825593at2"/>
<accession>A0A2S5TEY6</accession>
<dbReference type="EMBL" id="PSNW01000006">
    <property type="protein sequence ID" value="PPE73544.1"/>
    <property type="molecule type" value="Genomic_DNA"/>
</dbReference>
<keyword evidence="2" id="KW-1185">Reference proteome</keyword>
<name>A0A2S5TEY6_9GAMM</name>
<dbReference type="Proteomes" id="UP000238220">
    <property type="component" value="Unassembled WGS sequence"/>
</dbReference>
<reference evidence="1 2" key="1">
    <citation type="submission" date="2018-02" db="EMBL/GenBank/DDBJ databases">
        <title>Genome sequencing of Solimonas sp. HR-BB.</title>
        <authorList>
            <person name="Lee Y."/>
            <person name="Jeon C.O."/>
        </authorList>
    </citation>
    <scope>NUCLEOTIDE SEQUENCE [LARGE SCALE GENOMIC DNA]</scope>
    <source>
        <strain evidence="1 2">HR-BB</strain>
    </source>
</reference>